<dbReference type="HOGENOM" id="CLU_1520068_0_0_1"/>
<sequence length="185" mass="21661">MEMMELCYHICYTLCFEFCLPPFMDWMESFVTMNMTAEFIFYICLSLIVQFYLPRLVHQINPSFKITAECMPPAIFMLIVISHRFNWTFAFATTDLKLVLLQHIGLWFLSRVSVPHIIHWINPSSNINGELFLIPILVFIIEVHHSMRLSELEPSQGSLEVFAVARRTLTRKMMSHVMNGSVSYN</sequence>
<reference evidence="4" key="3">
    <citation type="submission" date="2015-04" db="UniProtKB">
        <authorList>
            <consortium name="EnsemblPlants"/>
        </authorList>
    </citation>
    <scope>IDENTIFICATION</scope>
    <source>
        <strain evidence="4">cv. Jemalong A17</strain>
    </source>
</reference>
<dbReference type="EMBL" id="PSQE01000001">
    <property type="protein sequence ID" value="RHN77195.1"/>
    <property type="molecule type" value="Genomic_DNA"/>
</dbReference>
<dbReference type="EnsemblPlants" id="KEH39984">
    <property type="protein sequence ID" value="KEH39984"/>
    <property type="gene ID" value="MTR_1g017320"/>
</dbReference>
<keyword evidence="1 2" id="KW-0812">Transmembrane</keyword>
<dbReference type="AlphaFoldDB" id="A0A072VD94"/>
<reference evidence="2 5" key="1">
    <citation type="journal article" date="2011" name="Nature">
        <title>The Medicago genome provides insight into the evolution of rhizobial symbioses.</title>
        <authorList>
            <person name="Young N.D."/>
            <person name="Debelle F."/>
            <person name="Oldroyd G.E."/>
            <person name="Geurts R."/>
            <person name="Cannon S.B."/>
            <person name="Udvardi M.K."/>
            <person name="Benedito V.A."/>
            <person name="Mayer K.F."/>
            <person name="Gouzy J."/>
            <person name="Schoof H."/>
            <person name="Van de Peer Y."/>
            <person name="Proost S."/>
            <person name="Cook D.R."/>
            <person name="Meyers B.C."/>
            <person name="Spannagl M."/>
            <person name="Cheung F."/>
            <person name="De Mita S."/>
            <person name="Krishnakumar V."/>
            <person name="Gundlach H."/>
            <person name="Zhou S."/>
            <person name="Mudge J."/>
            <person name="Bharti A.K."/>
            <person name="Murray J.D."/>
            <person name="Naoumkina M.A."/>
            <person name="Rosen B."/>
            <person name="Silverstein K.A."/>
            <person name="Tang H."/>
            <person name="Rombauts S."/>
            <person name="Zhao P.X."/>
            <person name="Zhou P."/>
            <person name="Barbe V."/>
            <person name="Bardou P."/>
            <person name="Bechner M."/>
            <person name="Bellec A."/>
            <person name="Berger A."/>
            <person name="Berges H."/>
            <person name="Bidwell S."/>
            <person name="Bisseling T."/>
            <person name="Choisne N."/>
            <person name="Couloux A."/>
            <person name="Denny R."/>
            <person name="Deshpande S."/>
            <person name="Dai X."/>
            <person name="Doyle J.J."/>
            <person name="Dudez A.M."/>
            <person name="Farmer A.D."/>
            <person name="Fouteau S."/>
            <person name="Franken C."/>
            <person name="Gibelin C."/>
            <person name="Gish J."/>
            <person name="Goldstein S."/>
            <person name="Gonzalez A.J."/>
            <person name="Green P.J."/>
            <person name="Hallab A."/>
            <person name="Hartog M."/>
            <person name="Hua A."/>
            <person name="Humphray S.J."/>
            <person name="Jeong D.H."/>
            <person name="Jing Y."/>
            <person name="Jocker A."/>
            <person name="Kenton S.M."/>
            <person name="Kim D.J."/>
            <person name="Klee K."/>
            <person name="Lai H."/>
            <person name="Lang C."/>
            <person name="Lin S."/>
            <person name="Macmil S.L."/>
            <person name="Magdelenat G."/>
            <person name="Matthews L."/>
            <person name="McCorrison J."/>
            <person name="Monaghan E.L."/>
            <person name="Mun J.H."/>
            <person name="Najar F.Z."/>
            <person name="Nicholson C."/>
            <person name="Noirot C."/>
            <person name="O'Bleness M."/>
            <person name="Paule C.R."/>
            <person name="Poulain J."/>
            <person name="Prion F."/>
            <person name="Qin B."/>
            <person name="Qu C."/>
            <person name="Retzel E.F."/>
            <person name="Riddle C."/>
            <person name="Sallet E."/>
            <person name="Samain S."/>
            <person name="Samson N."/>
            <person name="Sanders I."/>
            <person name="Saurat O."/>
            <person name="Scarpelli C."/>
            <person name="Schiex T."/>
            <person name="Segurens B."/>
            <person name="Severin A.J."/>
            <person name="Sherrier D.J."/>
            <person name="Shi R."/>
            <person name="Sims S."/>
            <person name="Singer S.R."/>
            <person name="Sinharoy S."/>
            <person name="Sterck L."/>
            <person name="Viollet A."/>
            <person name="Wang B.B."/>
            <person name="Wang K."/>
            <person name="Wang M."/>
            <person name="Wang X."/>
            <person name="Warfsmann J."/>
            <person name="Weissenbach J."/>
            <person name="White D.D."/>
            <person name="White J.D."/>
            <person name="Wiley G.B."/>
            <person name="Wincker P."/>
            <person name="Xing Y."/>
            <person name="Yang L."/>
            <person name="Yao Z."/>
            <person name="Ying F."/>
            <person name="Zhai J."/>
            <person name="Zhou L."/>
            <person name="Zuber A."/>
            <person name="Denarie J."/>
            <person name="Dixon R.A."/>
            <person name="May G.D."/>
            <person name="Schwartz D.C."/>
            <person name="Rogers J."/>
            <person name="Quetier F."/>
            <person name="Town C.D."/>
            <person name="Roe B.A."/>
        </authorList>
    </citation>
    <scope>NUCLEOTIDE SEQUENCE [LARGE SCALE GENOMIC DNA]</scope>
    <source>
        <strain evidence="2">A17</strain>
        <strain evidence="4 5">cv. Jemalong A17</strain>
    </source>
</reference>
<keyword evidence="5" id="KW-1185">Reference proteome</keyword>
<evidence type="ECO:0000313" key="2">
    <source>
        <dbReference type="EMBL" id="KEH39984.1"/>
    </source>
</evidence>
<gene>
    <name evidence="2" type="ordered locus">MTR_1g017320</name>
    <name evidence="3" type="ORF">MtrunA17_Chr1g0152121</name>
</gene>
<evidence type="ECO:0000313" key="5">
    <source>
        <dbReference type="Proteomes" id="UP000002051"/>
    </source>
</evidence>
<feature type="transmembrane region" description="Helical" evidence="1">
    <location>
        <begin position="35"/>
        <end position="53"/>
    </location>
</feature>
<evidence type="ECO:0000256" key="1">
    <source>
        <dbReference type="SAM" id="Phobius"/>
    </source>
</evidence>
<evidence type="ECO:0000313" key="6">
    <source>
        <dbReference type="Proteomes" id="UP000265566"/>
    </source>
</evidence>
<protein>
    <submittedName>
        <fullName evidence="2">Transmembrane protein, putative</fullName>
    </submittedName>
</protein>
<proteinExistence type="predicted"/>
<keyword evidence="1" id="KW-1133">Transmembrane helix</keyword>
<organism evidence="2 5">
    <name type="scientific">Medicago truncatula</name>
    <name type="common">Barrel medic</name>
    <name type="synonym">Medicago tribuloides</name>
    <dbReference type="NCBI Taxonomy" id="3880"/>
    <lineage>
        <taxon>Eukaryota</taxon>
        <taxon>Viridiplantae</taxon>
        <taxon>Streptophyta</taxon>
        <taxon>Embryophyta</taxon>
        <taxon>Tracheophyta</taxon>
        <taxon>Spermatophyta</taxon>
        <taxon>Magnoliopsida</taxon>
        <taxon>eudicotyledons</taxon>
        <taxon>Gunneridae</taxon>
        <taxon>Pentapetalae</taxon>
        <taxon>rosids</taxon>
        <taxon>fabids</taxon>
        <taxon>Fabales</taxon>
        <taxon>Fabaceae</taxon>
        <taxon>Papilionoideae</taxon>
        <taxon>50 kb inversion clade</taxon>
        <taxon>NPAAA clade</taxon>
        <taxon>Hologalegina</taxon>
        <taxon>IRL clade</taxon>
        <taxon>Trifolieae</taxon>
        <taxon>Medicago</taxon>
    </lineage>
</organism>
<evidence type="ECO:0000313" key="4">
    <source>
        <dbReference type="EnsemblPlants" id="KEH39984"/>
    </source>
</evidence>
<dbReference type="Gramene" id="rna621">
    <property type="protein sequence ID" value="RHN77195.1"/>
    <property type="gene ID" value="gene621"/>
</dbReference>
<dbReference type="Proteomes" id="UP000002051">
    <property type="component" value="Unassembled WGS sequence"/>
</dbReference>
<evidence type="ECO:0000313" key="3">
    <source>
        <dbReference type="EMBL" id="RHN77195.1"/>
    </source>
</evidence>
<name>A0A072VD94_MEDTR</name>
<accession>A0A072VD94</accession>
<dbReference type="Proteomes" id="UP000265566">
    <property type="component" value="Chromosome 1"/>
</dbReference>
<reference evidence="3" key="5">
    <citation type="journal article" date="2018" name="Nat. Plants">
        <title>Whole-genome landscape of Medicago truncatula symbiotic genes.</title>
        <authorList>
            <person name="Pecrix Y."/>
            <person name="Gamas P."/>
            <person name="Carrere S."/>
        </authorList>
    </citation>
    <scope>NUCLEOTIDE SEQUENCE</scope>
    <source>
        <tissue evidence="3">Leaves</tissue>
    </source>
</reference>
<reference evidence="6" key="4">
    <citation type="journal article" date="2018" name="Nat. Plants">
        <title>Whole-genome landscape of Medicago truncatula symbiotic genes.</title>
        <authorList>
            <person name="Pecrix Y."/>
            <person name="Staton S.E."/>
            <person name="Sallet E."/>
            <person name="Lelandais-Briere C."/>
            <person name="Moreau S."/>
            <person name="Carrere S."/>
            <person name="Blein T."/>
            <person name="Jardinaud M.F."/>
            <person name="Latrasse D."/>
            <person name="Zouine M."/>
            <person name="Zahm M."/>
            <person name="Kreplak J."/>
            <person name="Mayjonade B."/>
            <person name="Satge C."/>
            <person name="Perez M."/>
            <person name="Cauet S."/>
            <person name="Marande W."/>
            <person name="Chantry-Darmon C."/>
            <person name="Lopez-Roques C."/>
            <person name="Bouchez O."/>
            <person name="Berard A."/>
            <person name="Debelle F."/>
            <person name="Munos S."/>
            <person name="Bendahmane A."/>
            <person name="Berges H."/>
            <person name="Niebel A."/>
            <person name="Buitink J."/>
            <person name="Frugier F."/>
            <person name="Benhamed M."/>
            <person name="Crespi M."/>
            <person name="Gouzy J."/>
            <person name="Gamas P."/>
        </authorList>
    </citation>
    <scope>NUCLEOTIDE SEQUENCE [LARGE SCALE GENOMIC DNA]</scope>
    <source>
        <strain evidence="6">cv. Jemalong A17</strain>
    </source>
</reference>
<reference evidence="2 5" key="2">
    <citation type="journal article" date="2014" name="BMC Genomics">
        <title>An improved genome release (version Mt4.0) for the model legume Medicago truncatula.</title>
        <authorList>
            <person name="Tang H."/>
            <person name="Krishnakumar V."/>
            <person name="Bidwell S."/>
            <person name="Rosen B."/>
            <person name="Chan A."/>
            <person name="Zhou S."/>
            <person name="Gentzbittel L."/>
            <person name="Childs K.L."/>
            <person name="Yandell M."/>
            <person name="Gundlach H."/>
            <person name="Mayer K.F."/>
            <person name="Schwartz D.C."/>
            <person name="Town C.D."/>
        </authorList>
    </citation>
    <scope>GENOME REANNOTATION</scope>
    <source>
        <strain evidence="2">A17</strain>
        <strain evidence="4 5">cv. Jemalong A17</strain>
    </source>
</reference>
<dbReference type="EMBL" id="CM001217">
    <property type="protein sequence ID" value="KEH39984.1"/>
    <property type="molecule type" value="Genomic_DNA"/>
</dbReference>
<keyword evidence="1" id="KW-0472">Membrane</keyword>